<gene>
    <name evidence="1" type="ORF">MUK42_35675</name>
</gene>
<organism evidence="1 2">
    <name type="scientific">Musa troglodytarum</name>
    <name type="common">fe'i banana</name>
    <dbReference type="NCBI Taxonomy" id="320322"/>
    <lineage>
        <taxon>Eukaryota</taxon>
        <taxon>Viridiplantae</taxon>
        <taxon>Streptophyta</taxon>
        <taxon>Embryophyta</taxon>
        <taxon>Tracheophyta</taxon>
        <taxon>Spermatophyta</taxon>
        <taxon>Magnoliopsida</taxon>
        <taxon>Liliopsida</taxon>
        <taxon>Zingiberales</taxon>
        <taxon>Musaceae</taxon>
        <taxon>Musa</taxon>
    </lineage>
</organism>
<dbReference type="OrthoDB" id="10601089at2759"/>
<evidence type="ECO:0000313" key="2">
    <source>
        <dbReference type="Proteomes" id="UP001055439"/>
    </source>
</evidence>
<evidence type="ECO:0000313" key="1">
    <source>
        <dbReference type="EMBL" id="URE13040.1"/>
    </source>
</evidence>
<accession>A0A9E7KEQ2</accession>
<proteinExistence type="predicted"/>
<name>A0A9E7KEQ2_9LILI</name>
<sequence length="146" mass="17520">MISKFKRLEDCIPWGKRKDDKKHDYAANLMMLLYLPYDTSDIKEVKGFSRLVECISLHECACPSKDRIQKKRQQGDHRKDSVPFRKLSKQSFLTKSYIGRRLVHWLVQQVQYFPRRKRFRTQAIDMPPKSCSYTPIIDIHPRRTLY</sequence>
<dbReference type="EMBL" id="CP097508">
    <property type="protein sequence ID" value="URE13040.1"/>
    <property type="molecule type" value="Genomic_DNA"/>
</dbReference>
<dbReference type="Proteomes" id="UP001055439">
    <property type="component" value="Chromosome 6"/>
</dbReference>
<reference evidence="1" key="1">
    <citation type="submission" date="2022-05" db="EMBL/GenBank/DDBJ databases">
        <title>The Musa troglodytarum L. genome provides insights into the mechanism of non-climacteric behaviour and enrichment of carotenoids.</title>
        <authorList>
            <person name="Wang J."/>
        </authorList>
    </citation>
    <scope>NUCLEOTIDE SEQUENCE</scope>
    <source>
        <tissue evidence="1">Leaf</tissue>
    </source>
</reference>
<protein>
    <submittedName>
        <fullName evidence="1">Uncharacterized protein</fullName>
    </submittedName>
</protein>
<dbReference type="AlphaFoldDB" id="A0A9E7KEQ2"/>
<keyword evidence="2" id="KW-1185">Reference proteome</keyword>